<organism evidence="2 3">
    <name type="scientific">Sodaliphilus pleomorphus</name>
    <dbReference type="NCBI Taxonomy" id="2606626"/>
    <lineage>
        <taxon>Bacteria</taxon>
        <taxon>Pseudomonadati</taxon>
        <taxon>Bacteroidota</taxon>
        <taxon>Bacteroidia</taxon>
        <taxon>Bacteroidales</taxon>
        <taxon>Muribaculaceae</taxon>
        <taxon>Sodaliphilus</taxon>
    </lineage>
</organism>
<gene>
    <name evidence="2" type="ORF">FYJ29_10350</name>
</gene>
<name>A0A6L5XFB3_9BACT</name>
<sequence length="299" mass="33872">MNKIGKILIMAALTIVMALPAAAQPQVKAAFESLRKQATKTRTSTQVDDKGLKQTLDEIYFDLANDSQIMKFTDACEADSKLSYTYITHEPSDNREPYLIYNDDNTRVVIGNNSNYHYVLYCMADPDNEQLRYCYSAEWFTNKKGRVEGRVVKTYGPRPGRKSSNKAGIYTFDLSGLDQLGDLGDRINDAVNRSLDNYTYVDSDDNSISSRKLTEEKFLTKFNYYRNCFKDAASKSDNSVLVSSYATKLMTLSRKVQGLNLSDNMLKACVKSLQELKSLTHDEFVQGILDDAIAQYRDK</sequence>
<dbReference type="RefSeq" id="WP_154327095.1">
    <property type="nucleotide sequence ID" value="NZ_CP045696.1"/>
</dbReference>
<feature type="signal peptide" evidence="1">
    <location>
        <begin position="1"/>
        <end position="23"/>
    </location>
</feature>
<keyword evidence="3" id="KW-1185">Reference proteome</keyword>
<protein>
    <submittedName>
        <fullName evidence="2">Uncharacterized protein</fullName>
    </submittedName>
</protein>
<evidence type="ECO:0000256" key="1">
    <source>
        <dbReference type="SAM" id="SignalP"/>
    </source>
</evidence>
<accession>A0A6L5XFB3</accession>
<proteinExistence type="predicted"/>
<dbReference type="EMBL" id="VULT01000016">
    <property type="protein sequence ID" value="MSS18154.1"/>
    <property type="molecule type" value="Genomic_DNA"/>
</dbReference>
<reference evidence="2 3" key="1">
    <citation type="submission" date="2019-08" db="EMBL/GenBank/DDBJ databases">
        <title>In-depth cultivation of the pig gut microbiome towards novel bacterial diversity and tailored functional studies.</title>
        <authorList>
            <person name="Wylensek D."/>
            <person name="Hitch T.C.A."/>
            <person name="Clavel T."/>
        </authorList>
    </citation>
    <scope>NUCLEOTIDE SEQUENCE [LARGE SCALE GENOMIC DNA]</scope>
    <source>
        <strain evidence="2 3">Oil-RF-744-WCA-WT-10</strain>
    </source>
</reference>
<dbReference type="AlphaFoldDB" id="A0A6L5XFB3"/>
<keyword evidence="1" id="KW-0732">Signal</keyword>
<feature type="chain" id="PRO_5026943699" evidence="1">
    <location>
        <begin position="24"/>
        <end position="299"/>
    </location>
</feature>
<evidence type="ECO:0000313" key="2">
    <source>
        <dbReference type="EMBL" id="MSS18154.1"/>
    </source>
</evidence>
<dbReference type="Proteomes" id="UP000483362">
    <property type="component" value="Unassembled WGS sequence"/>
</dbReference>
<comment type="caution">
    <text evidence="2">The sequence shown here is derived from an EMBL/GenBank/DDBJ whole genome shotgun (WGS) entry which is preliminary data.</text>
</comment>
<evidence type="ECO:0000313" key="3">
    <source>
        <dbReference type="Proteomes" id="UP000483362"/>
    </source>
</evidence>